<feature type="transmembrane region" description="Helical" evidence="1">
    <location>
        <begin position="25"/>
        <end position="45"/>
    </location>
</feature>
<evidence type="ECO:0000256" key="1">
    <source>
        <dbReference type="SAM" id="Phobius"/>
    </source>
</evidence>
<dbReference type="RefSeq" id="WP_120784556.1">
    <property type="nucleotide sequence ID" value="NZ_CP032626.1"/>
</dbReference>
<dbReference type="Proteomes" id="UP000272003">
    <property type="component" value="Chromosome"/>
</dbReference>
<keyword evidence="1" id="KW-1133">Transmembrane helix</keyword>
<name>A0A387ATZ1_9LACO</name>
<evidence type="ECO:0000313" key="2">
    <source>
        <dbReference type="EMBL" id="AYF92791.1"/>
    </source>
</evidence>
<proteinExistence type="predicted"/>
<dbReference type="AlphaFoldDB" id="A0A387ATZ1"/>
<keyword evidence="1" id="KW-0812">Transmembrane</keyword>
<dbReference type="KEGG" id="abom:D7I45_04570"/>
<accession>A0A387ATZ1</accession>
<feature type="transmembrane region" description="Helical" evidence="1">
    <location>
        <begin position="150"/>
        <end position="169"/>
    </location>
</feature>
<keyword evidence="1" id="KW-0472">Membrane</keyword>
<dbReference type="EMBL" id="CP032626">
    <property type="protein sequence ID" value="AYF92791.1"/>
    <property type="molecule type" value="Genomic_DNA"/>
</dbReference>
<reference evidence="2 3" key="1">
    <citation type="submission" date="2018-09" db="EMBL/GenBank/DDBJ databases">
        <title>Genome sequencing of strain BHWM-4.</title>
        <authorList>
            <person name="Heo J."/>
            <person name="Kim S.-J."/>
            <person name="Kwon S.-W."/>
        </authorList>
    </citation>
    <scope>NUCLEOTIDE SEQUENCE [LARGE SCALE GENOMIC DNA]</scope>
    <source>
        <strain evidence="2 3">BHWM-4</strain>
    </source>
</reference>
<feature type="transmembrane region" description="Helical" evidence="1">
    <location>
        <begin position="175"/>
        <end position="192"/>
    </location>
</feature>
<dbReference type="OrthoDB" id="2249484at2"/>
<keyword evidence="3" id="KW-1185">Reference proteome</keyword>
<feature type="transmembrane region" description="Helical" evidence="1">
    <location>
        <begin position="51"/>
        <end position="72"/>
    </location>
</feature>
<gene>
    <name evidence="2" type="ORF">D7I45_04570</name>
</gene>
<feature type="transmembrane region" description="Helical" evidence="1">
    <location>
        <begin position="93"/>
        <end position="117"/>
    </location>
</feature>
<organism evidence="2 3">
    <name type="scientific">Apilactobacillus bombintestini</name>
    <dbReference type="NCBI Taxonomy" id="2419772"/>
    <lineage>
        <taxon>Bacteria</taxon>
        <taxon>Bacillati</taxon>
        <taxon>Bacillota</taxon>
        <taxon>Bacilli</taxon>
        <taxon>Lactobacillales</taxon>
        <taxon>Lactobacillaceae</taxon>
        <taxon>Apilactobacillus</taxon>
    </lineage>
</organism>
<sequence>MTDKQLRKIESKKVKYLSQQYSEQFYKILLVGFISGLVYFLFNMLSTNDMLTLYLFPYILSFFAFIGVCVNYSRFLFAMQIGVTRTNFWKAKIWFVAKMALLVNIINILVSVIAIKLNAATSIYMYMQTYFGFFHNTFIDVVFMFITDYFVLLFLMMIVNTFGTFVSLFNRVGKSIFYVIFIFVYISWQISLTKESFVNAIKEIFNNLHISSLLYFLLGITEKGDLIGNPIHLIITMIIFTIIVTGLNYLFTKLEQVKR</sequence>
<evidence type="ECO:0000313" key="3">
    <source>
        <dbReference type="Proteomes" id="UP000272003"/>
    </source>
</evidence>
<protein>
    <submittedName>
        <fullName evidence="2">Uncharacterized protein</fullName>
    </submittedName>
</protein>
<feature type="transmembrane region" description="Helical" evidence="1">
    <location>
        <begin position="233"/>
        <end position="251"/>
    </location>
</feature>